<dbReference type="GO" id="GO:0003677">
    <property type="term" value="F:DNA binding"/>
    <property type="evidence" value="ECO:0007669"/>
    <property type="project" value="InterPro"/>
</dbReference>
<dbReference type="InterPro" id="IPR003477">
    <property type="entry name" value="PemK-like"/>
</dbReference>
<dbReference type="AlphaFoldDB" id="E0NNX5"/>
<dbReference type="OrthoDB" id="95645at2"/>
<dbReference type="Proteomes" id="UP000003280">
    <property type="component" value="Unassembled WGS sequence"/>
</dbReference>
<keyword evidence="4" id="KW-1185">Reference proteome</keyword>
<dbReference type="RefSeq" id="WP_008902639.1">
    <property type="nucleotide sequence ID" value="NZ_GL397071.1"/>
</dbReference>
<dbReference type="eggNOG" id="ENOG5032XN1">
    <property type="taxonomic scope" value="Bacteria"/>
</dbReference>
<dbReference type="InterPro" id="IPR011067">
    <property type="entry name" value="Plasmid_toxin/cell-grow_inhib"/>
</dbReference>
<dbReference type="Gene3D" id="2.30.30.110">
    <property type="match status" value="1"/>
</dbReference>
<evidence type="ECO:0008006" key="5">
    <source>
        <dbReference type="Google" id="ProtNLM"/>
    </source>
</evidence>
<comment type="caution">
    <text evidence="3">The sequence shown here is derived from an EMBL/GenBank/DDBJ whole genome shotgun (WGS) entry which is preliminary data.</text>
</comment>
<dbReference type="SUPFAM" id="SSF50118">
    <property type="entry name" value="Cell growth inhibitor/plasmid maintenance toxic component"/>
    <property type="match status" value="1"/>
</dbReference>
<evidence type="ECO:0000313" key="4">
    <source>
        <dbReference type="Proteomes" id="UP000003280"/>
    </source>
</evidence>
<dbReference type="Pfam" id="PF02452">
    <property type="entry name" value="PemK_toxin"/>
    <property type="match status" value="1"/>
</dbReference>
<dbReference type="EMBL" id="AEEH01000053">
    <property type="protein sequence ID" value="EFM24443.1"/>
    <property type="molecule type" value="Genomic_DNA"/>
</dbReference>
<gene>
    <name evidence="3" type="ORF">HMPREF9225_1864</name>
</gene>
<proteinExistence type="inferred from homology"/>
<dbReference type="STRING" id="862517.HMPREF9225_1864"/>
<evidence type="ECO:0000256" key="1">
    <source>
        <dbReference type="ARBA" id="ARBA00007521"/>
    </source>
</evidence>
<evidence type="ECO:0000313" key="3">
    <source>
        <dbReference type="EMBL" id="EFM24443.1"/>
    </source>
</evidence>
<organism evidence="3 4">
    <name type="scientific">Peptoniphilus duerdenii ATCC BAA-1640</name>
    <dbReference type="NCBI Taxonomy" id="862517"/>
    <lineage>
        <taxon>Bacteria</taxon>
        <taxon>Bacillati</taxon>
        <taxon>Bacillota</taxon>
        <taxon>Tissierellia</taxon>
        <taxon>Tissierellales</taxon>
        <taxon>Peptoniphilaceae</taxon>
        <taxon>Peptoniphilus</taxon>
    </lineage>
</organism>
<name>E0NNX5_9FIRM</name>
<keyword evidence="2" id="KW-1277">Toxin-antitoxin system</keyword>
<dbReference type="HOGENOM" id="CLU_150091_0_0_9"/>
<reference evidence="3 4" key="1">
    <citation type="submission" date="2010-07" db="EMBL/GenBank/DDBJ databases">
        <authorList>
            <person name="Muzny D."/>
            <person name="Qin X."/>
            <person name="Deng J."/>
            <person name="Jiang H."/>
            <person name="Liu Y."/>
            <person name="Qu J."/>
            <person name="Song X.-Z."/>
            <person name="Zhang L."/>
            <person name="Thornton R."/>
            <person name="Coyle M."/>
            <person name="Francisco L."/>
            <person name="Jackson L."/>
            <person name="Javaid M."/>
            <person name="Korchina V."/>
            <person name="Kovar C."/>
            <person name="Mata R."/>
            <person name="Mathew T."/>
            <person name="Ngo R."/>
            <person name="Nguyen L."/>
            <person name="Nguyen N."/>
            <person name="Okwuonu G."/>
            <person name="Ongeri F."/>
            <person name="Pham C."/>
            <person name="Simmons D."/>
            <person name="Wilczek-Boney K."/>
            <person name="Hale W."/>
            <person name="Jakkamsetti A."/>
            <person name="Pham P."/>
            <person name="Ruth R."/>
            <person name="San Lucas F."/>
            <person name="Warren J."/>
            <person name="Zhang J."/>
            <person name="Zhao Z."/>
            <person name="Zhou C."/>
            <person name="Zhu D."/>
            <person name="Lee S."/>
            <person name="Bess C."/>
            <person name="Blankenburg K."/>
            <person name="Forbes L."/>
            <person name="Fu Q."/>
            <person name="Gubbala S."/>
            <person name="Hirani K."/>
            <person name="Jayaseelan J.C."/>
            <person name="Lara F."/>
            <person name="Munidasa M."/>
            <person name="Palculict T."/>
            <person name="Patil S."/>
            <person name="Pu L.-L."/>
            <person name="Saada N."/>
            <person name="Tang L."/>
            <person name="Weissenberger G."/>
            <person name="Zhu Y."/>
            <person name="Hemphill L."/>
            <person name="Shang Y."/>
            <person name="Youmans B."/>
            <person name="Ayvaz T."/>
            <person name="Ross M."/>
            <person name="Santibanez J."/>
            <person name="Aqrawi P."/>
            <person name="Gross S."/>
            <person name="Joshi V."/>
            <person name="Fowler G."/>
            <person name="Nazareth L."/>
            <person name="Reid J."/>
            <person name="Worley K."/>
            <person name="Petrosino J."/>
            <person name="Highlander S."/>
            <person name="Gibbs R."/>
        </authorList>
    </citation>
    <scope>NUCLEOTIDE SEQUENCE [LARGE SCALE GENOMIC DNA]</scope>
    <source>
        <strain evidence="3 4">ATCC BAA-1640</strain>
    </source>
</reference>
<sequence length="117" mass="13632">MKFQLFDVYLIDFKNNIGGELKGKHYAVILSDFSYGDSTILVAPITSKKSGKKYRGGFTINCRDYQQNPSYEKAFVRINKLREVSTERILGNKIYNLNDSDIEKLKKSFRNIFKFIE</sequence>
<evidence type="ECO:0000256" key="2">
    <source>
        <dbReference type="ARBA" id="ARBA00022649"/>
    </source>
</evidence>
<accession>E0NNX5</accession>
<comment type="similarity">
    <text evidence="1">Belongs to the PemK/MazF family.</text>
</comment>
<protein>
    <recommendedName>
        <fullName evidence="5">Toxin-antitoxin system, toxin component, MazF family</fullName>
    </recommendedName>
</protein>